<evidence type="ECO:0000313" key="2">
    <source>
        <dbReference type="EMBL" id="AIK96503.1"/>
    </source>
</evidence>
<dbReference type="InterPro" id="IPR029479">
    <property type="entry name" value="Nitroreductase"/>
</dbReference>
<dbReference type="eggNOG" id="COG0778">
    <property type="taxonomic scope" value="Bacteria"/>
</dbReference>
<dbReference type="SUPFAM" id="SSF55469">
    <property type="entry name" value="FMN-dependent nitroreductase-like"/>
    <property type="match status" value="1"/>
</dbReference>
<proteinExistence type="predicted"/>
<dbReference type="GO" id="GO:0016491">
    <property type="term" value="F:oxidoreductase activity"/>
    <property type="evidence" value="ECO:0007669"/>
    <property type="project" value="InterPro"/>
</dbReference>
<gene>
    <name evidence="2" type="ORF">ID47_06740</name>
</gene>
<dbReference type="KEGG" id="paca:ID47_06740"/>
<keyword evidence="3" id="KW-1185">Reference proteome</keyword>
<dbReference type="PANTHER" id="PTHR43745">
    <property type="entry name" value="NITROREDUCTASE MJ1384-RELATED"/>
    <property type="match status" value="1"/>
</dbReference>
<dbReference type="HOGENOM" id="CLU_059362_0_0_5"/>
<feature type="domain" description="Nitroreductase" evidence="1">
    <location>
        <begin position="145"/>
        <end position="336"/>
    </location>
</feature>
<accession>A0A077AXY9</accession>
<dbReference type="PANTHER" id="PTHR43745:SF2">
    <property type="entry name" value="NITROREDUCTASE MJ1384-RELATED"/>
    <property type="match status" value="1"/>
</dbReference>
<evidence type="ECO:0000259" key="1">
    <source>
        <dbReference type="Pfam" id="PF00881"/>
    </source>
</evidence>
<protein>
    <recommendedName>
        <fullName evidence="1">Nitroreductase domain-containing protein</fullName>
    </recommendedName>
</protein>
<dbReference type="STRING" id="91604.ID47_06740"/>
<evidence type="ECO:0000313" key="3">
    <source>
        <dbReference type="Proteomes" id="UP000028926"/>
    </source>
</evidence>
<organism evidence="2 3">
    <name type="scientific">Candidatus Odyssella acanthamoebae</name>
    <dbReference type="NCBI Taxonomy" id="91604"/>
    <lineage>
        <taxon>Bacteria</taxon>
        <taxon>Pseudomonadati</taxon>
        <taxon>Pseudomonadota</taxon>
        <taxon>Alphaproteobacteria</taxon>
        <taxon>Holosporales</taxon>
        <taxon>Candidatus Paracaedibacteraceae</taxon>
        <taxon>Candidatus Odyssella</taxon>
    </lineage>
</organism>
<dbReference type="OrthoDB" id="3723182at2"/>
<dbReference type="RefSeq" id="WP_038464970.1">
    <property type="nucleotide sequence ID" value="NZ_CP008941.1"/>
</dbReference>
<dbReference type="Gene3D" id="3.40.109.10">
    <property type="entry name" value="NADH Oxidase"/>
    <property type="match status" value="1"/>
</dbReference>
<dbReference type="InterPro" id="IPR000415">
    <property type="entry name" value="Nitroreductase-like"/>
</dbReference>
<dbReference type="EMBL" id="CP008941">
    <property type="protein sequence ID" value="AIK96503.1"/>
    <property type="molecule type" value="Genomic_DNA"/>
</dbReference>
<dbReference type="CDD" id="cd02142">
    <property type="entry name" value="McbC_SagB-like_oxidoreductase"/>
    <property type="match status" value="1"/>
</dbReference>
<dbReference type="NCBIfam" id="TIGR03605">
    <property type="entry name" value="antibiot_sagB"/>
    <property type="match status" value="1"/>
</dbReference>
<reference evidence="2 3" key="1">
    <citation type="submission" date="2014-07" db="EMBL/GenBank/DDBJ databases">
        <title>Comparative genomic insights into amoeba endosymbionts belonging to the families of Holosporaceae and Candidatus Midichloriaceae within Rickettsiales.</title>
        <authorList>
            <person name="Wang Z."/>
            <person name="Wu M."/>
        </authorList>
    </citation>
    <scope>NUCLEOTIDE SEQUENCE [LARGE SCALE GENOMIC DNA]</scope>
    <source>
        <strain evidence="2">PRA3</strain>
    </source>
</reference>
<sequence>MHINPYLFFLLKDGEFIVWDYLHHSQFALEPEYMERLKLWSLNKIDSPSPIDQELEEAQLISKEPIHEGEWGWDYLSKIFHIGTKDIAEHLMGLTKEEWTENYLTYCQSIASHPPAFHIQKEGNPISLPQPDLSLLDQNGFLEVVKRRKTNRSFKGEPISLEYLSTLLFVSLGPIHEKWSDLEDNGLQILGRRKSFPSAGGLHPEEAYIVALRVDGLTPGIYHYDSVDHHLTLIEEKSVEAELVQLLYGQYFAEGLAVGIFLTARFEKGWWKYPHSRGYRMTLIDSGHASQSVLLTATALGLDTWLTGAFSDSNVEKFLSLTSTTEQPLFFIGVGYGNNMTVDQYMLSQLDSLPSGQSKE</sequence>
<dbReference type="Proteomes" id="UP000028926">
    <property type="component" value="Chromosome"/>
</dbReference>
<dbReference type="AlphaFoldDB" id="A0A077AXY9"/>
<dbReference type="Pfam" id="PF00881">
    <property type="entry name" value="Nitroreductase"/>
    <property type="match status" value="1"/>
</dbReference>
<dbReference type="InterPro" id="IPR052544">
    <property type="entry name" value="Bacteriocin_Proc_Enz"/>
</dbReference>
<dbReference type="InterPro" id="IPR020051">
    <property type="entry name" value="SagB-type_dehydrogenase"/>
</dbReference>
<name>A0A077AXY9_9PROT</name>